<dbReference type="EMBL" id="FQVY01000004">
    <property type="protein sequence ID" value="SHG50381.1"/>
    <property type="molecule type" value="Genomic_DNA"/>
</dbReference>
<name>A0AAQ1RWY2_9FIRM</name>
<comment type="caution">
    <text evidence="3">The sequence shown here is derived from an EMBL/GenBank/DDBJ whole genome shotgun (WGS) entry which is preliminary data.</text>
</comment>
<evidence type="ECO:0000256" key="1">
    <source>
        <dbReference type="SAM" id="Coils"/>
    </source>
</evidence>
<protein>
    <submittedName>
        <fullName evidence="3">Uncharacterized protein</fullName>
    </submittedName>
</protein>
<organism evidence="3 4">
    <name type="scientific">Bittarella massiliensis</name>
    <name type="common">ex Durand et al. 2017</name>
    <dbReference type="NCBI Taxonomy" id="1720313"/>
    <lineage>
        <taxon>Bacteria</taxon>
        <taxon>Bacillati</taxon>
        <taxon>Bacillota</taxon>
        <taxon>Clostridia</taxon>
        <taxon>Eubacteriales</taxon>
        <taxon>Oscillospiraceae</taxon>
        <taxon>Bittarella (ex Durand et al. 2017)</taxon>
    </lineage>
</organism>
<gene>
    <name evidence="3" type="ORF">SAMN05444424_2588</name>
</gene>
<sequence>MENVESIAVVDQKTKSNGRRIEKLEQSQEIIVAVEQRAKSNSHRIDKLEENQEAIQQLALSVKELATQMQGMREDQADTSKRLAELERKPASMWDKLVAALIGAIAAGLAGAALSLIIR</sequence>
<keyword evidence="2" id="KW-0812">Transmembrane</keyword>
<dbReference type="AlphaFoldDB" id="A0AAQ1RWY2"/>
<proteinExistence type="predicted"/>
<reference evidence="4" key="1">
    <citation type="submission" date="2016-11" db="EMBL/GenBank/DDBJ databases">
        <authorList>
            <person name="Jaros S."/>
            <person name="Januszkiewicz K."/>
            <person name="Wedrychowicz H."/>
        </authorList>
    </citation>
    <scope>NUCLEOTIDE SEQUENCE [LARGE SCALE GENOMIC DNA]</scope>
    <source>
        <strain evidence="4">DSM 4029</strain>
    </source>
</reference>
<evidence type="ECO:0000313" key="4">
    <source>
        <dbReference type="Proteomes" id="UP000184089"/>
    </source>
</evidence>
<accession>A0AAQ1RWY2</accession>
<evidence type="ECO:0000313" key="3">
    <source>
        <dbReference type="EMBL" id="SHG50381.1"/>
    </source>
</evidence>
<keyword evidence="2" id="KW-1133">Transmembrane helix</keyword>
<evidence type="ECO:0000256" key="2">
    <source>
        <dbReference type="SAM" id="Phobius"/>
    </source>
</evidence>
<feature type="coiled-coil region" evidence="1">
    <location>
        <begin position="31"/>
        <end position="89"/>
    </location>
</feature>
<feature type="transmembrane region" description="Helical" evidence="2">
    <location>
        <begin position="97"/>
        <end position="118"/>
    </location>
</feature>
<keyword evidence="2" id="KW-0472">Membrane</keyword>
<keyword evidence="1" id="KW-0175">Coiled coil</keyword>
<dbReference type="RefSeq" id="WP_021660814.1">
    <property type="nucleotide sequence ID" value="NZ_FQVY01000004.1"/>
</dbReference>
<dbReference type="Proteomes" id="UP000184089">
    <property type="component" value="Unassembled WGS sequence"/>
</dbReference>